<dbReference type="AlphaFoldDB" id="A0A1H8T863"/>
<dbReference type="OrthoDB" id="201863at2157"/>
<protein>
    <submittedName>
        <fullName evidence="2">Uncharacterized protein</fullName>
    </submittedName>
</protein>
<sequence>MQRRALLSTVGAAAFAGCLADDAPSPTGDSAEPSTPNATDVTDATTQTSETETATATPPDVGVVPTEAAGPPWDDDVKRVVAWPDVTDETPVALTPATQRGSLPTATVEFTLTNDTDVRFDTNFYAWRVWKRVDGEWFHVAPRAWNQPLMSLAPDESHAWTLTVDNTRLDDEPLPRAGGTEELSLAGLGGGTYAFTVDGWFAGEGYRDGVGFVARFDLDGDPVELTPTDEVTATTRDGDAVVVETDRETGGESRLAAFVVERVESSVSESADDDVRRLVTEQALRDRKLRNTLSFFEAGVETVRLQEQNSVWPVFGVREPRTIAYDGVRYRLSAEEL</sequence>
<gene>
    <name evidence="2" type="ORF">SAMN04487948_10655</name>
</gene>
<organism evidence="2 3">
    <name type="scientific">Halogranum amylolyticum</name>
    <dbReference type="NCBI Taxonomy" id="660520"/>
    <lineage>
        <taxon>Archaea</taxon>
        <taxon>Methanobacteriati</taxon>
        <taxon>Methanobacteriota</taxon>
        <taxon>Stenosarchaea group</taxon>
        <taxon>Halobacteria</taxon>
        <taxon>Halobacteriales</taxon>
        <taxon>Haloferacaceae</taxon>
    </lineage>
</organism>
<evidence type="ECO:0000313" key="2">
    <source>
        <dbReference type="EMBL" id="SEO86708.1"/>
    </source>
</evidence>
<evidence type="ECO:0000256" key="1">
    <source>
        <dbReference type="SAM" id="MobiDB-lite"/>
    </source>
</evidence>
<dbReference type="RefSeq" id="WP_089824820.1">
    <property type="nucleotide sequence ID" value="NZ_FODV01000006.1"/>
</dbReference>
<evidence type="ECO:0000313" key="3">
    <source>
        <dbReference type="Proteomes" id="UP000199126"/>
    </source>
</evidence>
<reference evidence="3" key="1">
    <citation type="submission" date="2016-10" db="EMBL/GenBank/DDBJ databases">
        <authorList>
            <person name="Varghese N."/>
            <person name="Submissions S."/>
        </authorList>
    </citation>
    <scope>NUCLEOTIDE SEQUENCE [LARGE SCALE GENOMIC DNA]</scope>
    <source>
        <strain evidence="3">CGMCC 1.10121</strain>
    </source>
</reference>
<proteinExistence type="predicted"/>
<feature type="region of interest" description="Disordered" evidence="1">
    <location>
        <begin position="22"/>
        <end position="75"/>
    </location>
</feature>
<dbReference type="EMBL" id="FODV01000006">
    <property type="protein sequence ID" value="SEO86708.1"/>
    <property type="molecule type" value="Genomic_DNA"/>
</dbReference>
<dbReference type="Proteomes" id="UP000199126">
    <property type="component" value="Unassembled WGS sequence"/>
</dbReference>
<feature type="compositionally biased region" description="Low complexity" evidence="1">
    <location>
        <begin position="38"/>
        <end position="57"/>
    </location>
</feature>
<keyword evidence="3" id="KW-1185">Reference proteome</keyword>
<accession>A0A1H8T863</accession>
<name>A0A1H8T863_9EURY</name>
<dbReference type="PROSITE" id="PS51257">
    <property type="entry name" value="PROKAR_LIPOPROTEIN"/>
    <property type="match status" value="1"/>
</dbReference>